<reference evidence="2" key="1">
    <citation type="submission" date="2022-11" db="EMBL/GenBank/DDBJ databases">
        <title>Genome Resource of Sclerotinia nivalis Strain SnTB1, a Plant Pathogen Isolated from American Ginseng.</title>
        <authorList>
            <person name="Fan S."/>
        </authorList>
    </citation>
    <scope>NUCLEOTIDE SEQUENCE</scope>
    <source>
        <strain evidence="2">SnTB1</strain>
    </source>
</reference>
<proteinExistence type="predicted"/>
<feature type="region of interest" description="Disordered" evidence="1">
    <location>
        <begin position="315"/>
        <end position="335"/>
    </location>
</feature>
<dbReference type="EMBL" id="JAPEIS010000004">
    <property type="protein sequence ID" value="KAJ8067222.1"/>
    <property type="molecule type" value="Genomic_DNA"/>
</dbReference>
<dbReference type="Proteomes" id="UP001152300">
    <property type="component" value="Unassembled WGS sequence"/>
</dbReference>
<dbReference type="InterPro" id="IPR036852">
    <property type="entry name" value="Peptidase_S8/S53_dom_sf"/>
</dbReference>
<sequence length="527" mass="59966">MAQMPKEMQTREDIAPKRRSMHINADLSGKLLPMQNKLLQSGQVPDRILAPDAESTSPTSAHLSKTDVSRQSEMESKDGEEATVTDESAEKIREFLQMHYLRTRSPEIAARLLYGKNSKEAKQICFDFLGGSLEVDPEEFKASFEHVELDSVLQYVAFPNVQVHPAPDPPYALDRSTGGGKGRCDMMFFFQWLRQDKGVKRILKVIVDDSVAPVHSDEVIESALQGFDVEILDWRKTDLCPEAIWKSSEKIREVYLRWSGNNAVLRGWSEPEGLRRFEDLTKVHLHVKQDLESRSRIQINIDDFCARLNDRTSITEHPRSSSLLPEQPATPPVPARTIQVRRSDEDGQAERLVTMNSADFEMKQENSLQAHRWLSCMDEFQDVFQNVWSWTMKQQRQALMEPIELALIDDGVDLLEPMLRGKISGGQTFDHGDKDANLIRQYWVSEGGHGTVMAKNITRICPMARLYVIKLETHFDHEEKKARIGTRSAAGAIDAAVDRKVQTLNNTFNNPYLGNSNSGICYFRVFT</sequence>
<protein>
    <submittedName>
        <fullName evidence="2">Uncharacterized protein</fullName>
    </submittedName>
</protein>
<dbReference type="OrthoDB" id="3565382at2759"/>
<evidence type="ECO:0000313" key="3">
    <source>
        <dbReference type="Proteomes" id="UP001152300"/>
    </source>
</evidence>
<keyword evidence="3" id="KW-1185">Reference proteome</keyword>
<feature type="region of interest" description="Disordered" evidence="1">
    <location>
        <begin position="1"/>
        <end position="86"/>
    </location>
</feature>
<comment type="caution">
    <text evidence="2">The sequence shown here is derived from an EMBL/GenBank/DDBJ whole genome shotgun (WGS) entry which is preliminary data.</text>
</comment>
<organism evidence="2 3">
    <name type="scientific">Sclerotinia nivalis</name>
    <dbReference type="NCBI Taxonomy" id="352851"/>
    <lineage>
        <taxon>Eukaryota</taxon>
        <taxon>Fungi</taxon>
        <taxon>Dikarya</taxon>
        <taxon>Ascomycota</taxon>
        <taxon>Pezizomycotina</taxon>
        <taxon>Leotiomycetes</taxon>
        <taxon>Helotiales</taxon>
        <taxon>Sclerotiniaceae</taxon>
        <taxon>Sclerotinia</taxon>
    </lineage>
</organism>
<evidence type="ECO:0000313" key="2">
    <source>
        <dbReference type="EMBL" id="KAJ8067222.1"/>
    </source>
</evidence>
<gene>
    <name evidence="2" type="ORF">OCU04_004586</name>
</gene>
<dbReference type="SUPFAM" id="SSF52743">
    <property type="entry name" value="Subtilisin-like"/>
    <property type="match status" value="1"/>
</dbReference>
<evidence type="ECO:0000256" key="1">
    <source>
        <dbReference type="SAM" id="MobiDB-lite"/>
    </source>
</evidence>
<feature type="compositionally biased region" description="Polar residues" evidence="1">
    <location>
        <begin position="54"/>
        <end position="63"/>
    </location>
</feature>
<feature type="compositionally biased region" description="Basic and acidic residues" evidence="1">
    <location>
        <begin position="64"/>
        <end position="80"/>
    </location>
</feature>
<dbReference type="GO" id="GO:0004252">
    <property type="term" value="F:serine-type endopeptidase activity"/>
    <property type="evidence" value="ECO:0007669"/>
    <property type="project" value="InterPro"/>
</dbReference>
<dbReference type="GO" id="GO:0006508">
    <property type="term" value="P:proteolysis"/>
    <property type="evidence" value="ECO:0007669"/>
    <property type="project" value="InterPro"/>
</dbReference>
<dbReference type="AlphaFoldDB" id="A0A9X0AQQ6"/>
<accession>A0A9X0AQQ6</accession>
<name>A0A9X0AQQ6_9HELO</name>
<dbReference type="Gene3D" id="3.40.50.200">
    <property type="entry name" value="Peptidase S8/S53 domain"/>
    <property type="match status" value="1"/>
</dbReference>